<dbReference type="Proteomes" id="UP000640930">
    <property type="component" value="Unassembled WGS sequence"/>
</dbReference>
<sequence length="370" mass="43089">MSEKKSAMNPFEEFSKNGSSFFDVMINHDYSDDTPVFNSLNNEQQSEALLLASRLDVSRYENVLRFGEEVQQKLKNFTHNMLVSVQRNDTSPIREILFKLMQHLEKVNPDDLIEKNKGFFRKFFNQPKTSLQEIVTQYNRLSKQIDRLSIQLQHAQKGLLSDMNLLNELYDLNEQYFYHINLFIAAGEMKKKDLLNHDLPILEEKAITSSNPMDRQLLNDLKTSIEWLDKKIYDLQISREIAIQTAPQIRLIQQTNQMLIEKIQTSVMTTIPLWQTQISILISLSRQQRTEAASRRLMDTSEQMLRNNAKMIEASVQNASKQKSISHADIDSFKQTQYQLLESIEETLRVQAISNEQKASIEANLPDIQR</sequence>
<comment type="similarity">
    <text evidence="1 2">Belongs to the TelA family.</text>
</comment>
<dbReference type="RefSeq" id="WP_191705664.1">
    <property type="nucleotide sequence ID" value="NZ_JACSQA010000001.1"/>
</dbReference>
<dbReference type="EMBL" id="JACSQA010000001">
    <property type="protein sequence ID" value="MBD8025084.1"/>
    <property type="molecule type" value="Genomic_DNA"/>
</dbReference>
<evidence type="ECO:0000313" key="4">
    <source>
        <dbReference type="EMBL" id="MBD8025084.1"/>
    </source>
</evidence>
<proteinExistence type="inferred from homology"/>
<evidence type="ECO:0000256" key="1">
    <source>
        <dbReference type="ARBA" id="ARBA00005541"/>
    </source>
</evidence>
<evidence type="ECO:0000313" key="5">
    <source>
        <dbReference type="Proteomes" id="UP000640930"/>
    </source>
</evidence>
<protein>
    <submittedName>
        <fullName evidence="4">Toxic anion resistance protein</fullName>
    </submittedName>
</protein>
<dbReference type="PANTHER" id="PTHR38432">
    <property type="entry name" value="TELA-LIKE PROTEIN SAOUHSC_01408"/>
    <property type="match status" value="1"/>
</dbReference>
<dbReference type="InterPro" id="IPR008863">
    <property type="entry name" value="Toxic_anion-R_TelA"/>
</dbReference>
<accession>A0ABR8X6Y0</accession>
<keyword evidence="3" id="KW-0175">Coiled coil</keyword>
<keyword evidence="5" id="KW-1185">Reference proteome</keyword>
<evidence type="ECO:0000256" key="2">
    <source>
        <dbReference type="PIRNR" id="PIRNR026508"/>
    </source>
</evidence>
<dbReference type="Pfam" id="PF05816">
    <property type="entry name" value="TelA"/>
    <property type="match status" value="1"/>
</dbReference>
<organism evidence="4 5">
    <name type="scientific">Ureibacillus galli</name>
    <dbReference type="NCBI Taxonomy" id="2762222"/>
    <lineage>
        <taxon>Bacteria</taxon>
        <taxon>Bacillati</taxon>
        <taxon>Bacillota</taxon>
        <taxon>Bacilli</taxon>
        <taxon>Bacillales</taxon>
        <taxon>Caryophanaceae</taxon>
        <taxon>Ureibacillus</taxon>
    </lineage>
</organism>
<feature type="coiled-coil region" evidence="3">
    <location>
        <begin position="131"/>
        <end position="158"/>
    </location>
</feature>
<gene>
    <name evidence="4" type="ORF">H9636_00305</name>
</gene>
<dbReference type="PANTHER" id="PTHR38432:SF1">
    <property type="entry name" value="TELA-LIKE PROTEIN SAOUHSC_01408"/>
    <property type="match status" value="1"/>
</dbReference>
<comment type="caution">
    <text evidence="4">The sequence shown here is derived from an EMBL/GenBank/DDBJ whole genome shotgun (WGS) entry which is preliminary data.</text>
</comment>
<dbReference type="PIRSF" id="PIRSF026508">
    <property type="entry name" value="TelA"/>
    <property type="match status" value="1"/>
</dbReference>
<name>A0ABR8X6Y0_9BACL</name>
<evidence type="ECO:0000256" key="3">
    <source>
        <dbReference type="SAM" id="Coils"/>
    </source>
</evidence>
<reference evidence="4 5" key="1">
    <citation type="submission" date="2020-08" db="EMBL/GenBank/DDBJ databases">
        <title>A Genomic Blueprint of the Chicken Gut Microbiome.</title>
        <authorList>
            <person name="Gilroy R."/>
            <person name="Ravi A."/>
            <person name="Getino M."/>
            <person name="Pursley I."/>
            <person name="Horton D.L."/>
            <person name="Alikhan N.-F."/>
            <person name="Baker D."/>
            <person name="Gharbi K."/>
            <person name="Hall N."/>
            <person name="Watson M."/>
            <person name="Adriaenssens E.M."/>
            <person name="Foster-Nyarko E."/>
            <person name="Jarju S."/>
            <person name="Secka A."/>
            <person name="Antonio M."/>
            <person name="Oren A."/>
            <person name="Chaudhuri R."/>
            <person name="La Ragione R.M."/>
            <person name="Hildebrand F."/>
            <person name="Pallen M.J."/>
        </authorList>
    </citation>
    <scope>NUCLEOTIDE SEQUENCE [LARGE SCALE GENOMIC DNA]</scope>
    <source>
        <strain evidence="4 5">Re31</strain>
    </source>
</reference>